<name>A0A158G7G2_CABSO</name>
<dbReference type="Proteomes" id="UP000054893">
    <property type="component" value="Unassembled WGS sequence"/>
</dbReference>
<dbReference type="GO" id="GO:0016491">
    <property type="term" value="F:oxidoreductase activity"/>
    <property type="evidence" value="ECO:0007669"/>
    <property type="project" value="UniProtKB-KW"/>
</dbReference>
<keyword evidence="1" id="KW-0560">Oxidoreductase</keyword>
<proteinExistence type="predicted"/>
<dbReference type="AlphaFoldDB" id="A0A158G7G2"/>
<evidence type="ECO:0000259" key="3">
    <source>
        <dbReference type="Pfam" id="PF02826"/>
    </source>
</evidence>
<dbReference type="SUPFAM" id="SSF51735">
    <property type="entry name" value="NAD(P)-binding Rossmann-fold domains"/>
    <property type="match status" value="1"/>
</dbReference>
<accession>A0A158G7G2</accession>
<evidence type="ECO:0000256" key="1">
    <source>
        <dbReference type="ARBA" id="ARBA00023002"/>
    </source>
</evidence>
<dbReference type="Pfam" id="PF02826">
    <property type="entry name" value="2-Hacid_dh_C"/>
    <property type="match status" value="1"/>
</dbReference>
<dbReference type="OrthoDB" id="9805416at2"/>
<feature type="domain" description="D-isomer specific 2-hydroxyacid dehydrogenase NAD-binding" evidence="3">
    <location>
        <begin position="118"/>
        <end position="290"/>
    </location>
</feature>
<dbReference type="InterPro" id="IPR006140">
    <property type="entry name" value="D-isomer_DH_NAD-bd"/>
</dbReference>
<evidence type="ECO:0000313" key="4">
    <source>
        <dbReference type="EMBL" id="SAL27360.1"/>
    </source>
</evidence>
<dbReference type="RefSeq" id="WP_060818834.1">
    <property type="nucleotide sequence ID" value="NZ_FCOC02000005.1"/>
</dbReference>
<gene>
    <name evidence="4" type="ORF">AWB64_02252</name>
</gene>
<dbReference type="EMBL" id="FCOC02000005">
    <property type="protein sequence ID" value="SAL27360.1"/>
    <property type="molecule type" value="Genomic_DNA"/>
</dbReference>
<dbReference type="Gene3D" id="3.40.50.720">
    <property type="entry name" value="NAD(P)-binding Rossmann-like Domain"/>
    <property type="match status" value="2"/>
</dbReference>
<keyword evidence="2" id="KW-0520">NAD</keyword>
<evidence type="ECO:0000313" key="5">
    <source>
        <dbReference type="Proteomes" id="UP000054893"/>
    </source>
</evidence>
<sequence length="327" mass="36278">MTYRLHLESRRQQHSSFHLDEAAWTLAATRHPDLARQVDVSFGWDGTRFADPLDDVDFLLASRFPWDAVNGAARLRWIHTTGAGVDQLLPLDTVREDLILTNSRGIHSDKAQEFVQMALLMLHARMASVFDAQRNRRWDTQLTPPLRGKTALVIGYGNLGSAACAAACALGLHVSVLTRGGNAQVHEGVETNCIARLDEWLPRADFLIVAAPLTPETHMLVSASRISAMRPGAAVVNISRAGLIDYPALFDNLRSGHLSGAVLDVFDPEPLPAESEAWSVPNLVVTPHISCDVPDYNQRVLDVWFRNFKNFLSNKPFENVVNRQLGY</sequence>
<dbReference type="PANTHER" id="PTHR43333:SF1">
    <property type="entry name" value="D-ISOMER SPECIFIC 2-HYDROXYACID DEHYDROGENASE NAD-BINDING DOMAIN-CONTAINING PROTEIN"/>
    <property type="match status" value="1"/>
</dbReference>
<dbReference type="GO" id="GO:0051287">
    <property type="term" value="F:NAD binding"/>
    <property type="evidence" value="ECO:0007669"/>
    <property type="project" value="InterPro"/>
</dbReference>
<protein>
    <submittedName>
        <fullName evidence="4">Gluconate 2-dehydrogenase</fullName>
    </submittedName>
</protein>
<dbReference type="SUPFAM" id="SSF52283">
    <property type="entry name" value="Formate/glycerate dehydrogenase catalytic domain-like"/>
    <property type="match status" value="1"/>
</dbReference>
<organism evidence="4 5">
    <name type="scientific">Caballeronia sordidicola</name>
    <name type="common">Burkholderia sordidicola</name>
    <dbReference type="NCBI Taxonomy" id="196367"/>
    <lineage>
        <taxon>Bacteria</taxon>
        <taxon>Pseudomonadati</taxon>
        <taxon>Pseudomonadota</taxon>
        <taxon>Betaproteobacteria</taxon>
        <taxon>Burkholderiales</taxon>
        <taxon>Burkholderiaceae</taxon>
        <taxon>Caballeronia</taxon>
    </lineage>
</organism>
<reference evidence="4 5" key="1">
    <citation type="submission" date="2016-01" db="EMBL/GenBank/DDBJ databases">
        <authorList>
            <person name="Oliw E.H."/>
        </authorList>
    </citation>
    <scope>NUCLEOTIDE SEQUENCE [LARGE SCALE GENOMIC DNA]</scope>
    <source>
        <strain evidence="4">LMG 22029</strain>
    </source>
</reference>
<dbReference type="CDD" id="cd05300">
    <property type="entry name" value="2-Hacid_dh_1"/>
    <property type="match status" value="1"/>
</dbReference>
<dbReference type="InterPro" id="IPR036291">
    <property type="entry name" value="NAD(P)-bd_dom_sf"/>
</dbReference>
<evidence type="ECO:0000256" key="2">
    <source>
        <dbReference type="ARBA" id="ARBA00023027"/>
    </source>
</evidence>
<dbReference type="PANTHER" id="PTHR43333">
    <property type="entry name" value="2-HACID_DH_C DOMAIN-CONTAINING PROTEIN"/>
    <property type="match status" value="1"/>
</dbReference>